<dbReference type="RefSeq" id="WP_225941903.1">
    <property type="nucleotide sequence ID" value="NZ_JADBEL010000004.1"/>
</dbReference>
<dbReference type="InterPro" id="IPR012338">
    <property type="entry name" value="Beta-lactam/transpept-like"/>
</dbReference>
<dbReference type="PRINTS" id="PR00725">
    <property type="entry name" value="DADACBPTASE1"/>
</dbReference>
<dbReference type="SUPFAM" id="SSF56601">
    <property type="entry name" value="beta-lactamase/transpeptidase-like"/>
    <property type="match status" value="1"/>
</dbReference>
<reference evidence="11" key="1">
    <citation type="submission" date="2020-10" db="EMBL/GenBank/DDBJ databases">
        <title>Genomic Encyclopedia of Type Strains, Phase IV (KMG-IV): sequencing the most valuable type-strain genomes for metagenomic binning, comparative biology and taxonomic classification.</title>
        <authorList>
            <person name="Goeker M."/>
        </authorList>
    </citation>
    <scope>NUCLEOTIDE SEQUENCE</scope>
    <source>
        <strain evidence="11">DSM 13886</strain>
    </source>
</reference>
<comment type="caution">
    <text evidence="11">The sequence shown here is derived from an EMBL/GenBank/DDBJ whole genome shotgun (WGS) entry which is preliminary data.</text>
</comment>
<evidence type="ECO:0000256" key="1">
    <source>
        <dbReference type="ARBA" id="ARBA00007164"/>
    </source>
</evidence>
<evidence type="ECO:0000259" key="10">
    <source>
        <dbReference type="Pfam" id="PF00768"/>
    </source>
</evidence>
<keyword evidence="4" id="KW-0133">Cell shape</keyword>
<feature type="active site" description="Proton acceptor" evidence="7">
    <location>
        <position position="56"/>
    </location>
</feature>
<keyword evidence="12" id="KW-1185">Reference proteome</keyword>
<keyword evidence="11" id="KW-0121">Carboxypeptidase</keyword>
<dbReference type="Proteomes" id="UP000658225">
    <property type="component" value="Unassembled WGS sequence"/>
</dbReference>
<keyword evidence="2" id="KW-0732">Signal</keyword>
<dbReference type="PANTHER" id="PTHR21581">
    <property type="entry name" value="D-ALANYL-D-ALANINE CARBOXYPEPTIDASE"/>
    <property type="match status" value="1"/>
</dbReference>
<dbReference type="GO" id="GO:0006508">
    <property type="term" value="P:proteolysis"/>
    <property type="evidence" value="ECO:0007669"/>
    <property type="project" value="InterPro"/>
</dbReference>
<evidence type="ECO:0000256" key="3">
    <source>
        <dbReference type="ARBA" id="ARBA00022801"/>
    </source>
</evidence>
<feature type="binding site" evidence="8">
    <location>
        <position position="213"/>
    </location>
    <ligand>
        <name>substrate</name>
    </ligand>
</feature>
<name>A0A927MGA3_9BACL</name>
<evidence type="ECO:0000256" key="5">
    <source>
        <dbReference type="ARBA" id="ARBA00022984"/>
    </source>
</evidence>
<dbReference type="EC" id="3.4.16.4" evidence="11"/>
<accession>A0A927MGA3</accession>
<evidence type="ECO:0000256" key="7">
    <source>
        <dbReference type="PIRSR" id="PIRSR618044-1"/>
    </source>
</evidence>
<proteinExistence type="inferred from homology"/>
<feature type="active site" description="Acyl-ester intermediate" evidence="7">
    <location>
        <position position="53"/>
    </location>
</feature>
<dbReference type="EMBL" id="JADBEL010000004">
    <property type="protein sequence ID" value="MBE1554078.1"/>
    <property type="molecule type" value="Genomic_DNA"/>
</dbReference>
<protein>
    <submittedName>
        <fullName evidence="11">D-alanyl-D-alanine carboxypeptidase</fullName>
        <ecNumber evidence="11">3.4.16.4</ecNumber>
    </submittedName>
</protein>
<dbReference type="GO" id="GO:0009252">
    <property type="term" value="P:peptidoglycan biosynthetic process"/>
    <property type="evidence" value="ECO:0007669"/>
    <property type="project" value="UniProtKB-KW"/>
</dbReference>
<gene>
    <name evidence="11" type="ORF">H4683_001153</name>
</gene>
<dbReference type="PANTHER" id="PTHR21581:SF33">
    <property type="entry name" value="D-ALANYL-D-ALANINE CARBOXYPEPTIDASE DACB"/>
    <property type="match status" value="1"/>
</dbReference>
<feature type="active site" evidence="7">
    <location>
        <position position="108"/>
    </location>
</feature>
<keyword evidence="6" id="KW-0961">Cell wall biogenesis/degradation</keyword>
<dbReference type="InterPro" id="IPR018044">
    <property type="entry name" value="Peptidase_S11"/>
</dbReference>
<organism evidence="11 12">
    <name type="scientific">Sporosarcina limicola</name>
    <dbReference type="NCBI Taxonomy" id="34101"/>
    <lineage>
        <taxon>Bacteria</taxon>
        <taxon>Bacillati</taxon>
        <taxon>Bacillota</taxon>
        <taxon>Bacilli</taxon>
        <taxon>Bacillales</taxon>
        <taxon>Caryophanaceae</taxon>
        <taxon>Sporosarcina</taxon>
    </lineage>
</organism>
<comment type="similarity">
    <text evidence="1 9">Belongs to the peptidase S11 family.</text>
</comment>
<dbReference type="GO" id="GO:0008360">
    <property type="term" value="P:regulation of cell shape"/>
    <property type="evidence" value="ECO:0007669"/>
    <property type="project" value="UniProtKB-KW"/>
</dbReference>
<keyword evidence="11" id="KW-0645">Protease</keyword>
<evidence type="ECO:0000256" key="6">
    <source>
        <dbReference type="ARBA" id="ARBA00023316"/>
    </source>
</evidence>
<feature type="domain" description="Peptidase S11 D-alanyl-D-alanine carboxypeptidase A N-terminal" evidence="10">
    <location>
        <begin position="23"/>
        <end position="242"/>
    </location>
</feature>
<evidence type="ECO:0000256" key="9">
    <source>
        <dbReference type="RuleBase" id="RU004016"/>
    </source>
</evidence>
<dbReference type="Gene3D" id="3.40.710.10">
    <property type="entry name" value="DD-peptidase/beta-lactamase superfamily"/>
    <property type="match status" value="1"/>
</dbReference>
<evidence type="ECO:0000313" key="12">
    <source>
        <dbReference type="Proteomes" id="UP000658225"/>
    </source>
</evidence>
<evidence type="ECO:0000256" key="4">
    <source>
        <dbReference type="ARBA" id="ARBA00022960"/>
    </source>
</evidence>
<evidence type="ECO:0000313" key="11">
    <source>
        <dbReference type="EMBL" id="MBE1554078.1"/>
    </source>
</evidence>
<dbReference type="GO" id="GO:0009002">
    <property type="term" value="F:serine-type D-Ala-D-Ala carboxypeptidase activity"/>
    <property type="evidence" value="ECO:0007669"/>
    <property type="project" value="UniProtKB-EC"/>
</dbReference>
<dbReference type="AlphaFoldDB" id="A0A927MGA3"/>
<evidence type="ECO:0000256" key="8">
    <source>
        <dbReference type="PIRSR" id="PIRSR618044-2"/>
    </source>
</evidence>
<dbReference type="InterPro" id="IPR001967">
    <property type="entry name" value="Peptidase_S11_N"/>
</dbReference>
<keyword evidence="5" id="KW-0573">Peptidoglycan synthesis</keyword>
<evidence type="ECO:0000256" key="2">
    <source>
        <dbReference type="ARBA" id="ARBA00022729"/>
    </source>
</evidence>
<sequence length="335" mass="36937">MKRAMIVVLLFSLFFGIGPKEVTAAGQAWAVIDADTGRLLDGANENIRLPIASLTKIWTALTYIESGTPSGDVLISPQAASAEGSSLYLKQGLTIHSDALLYGLMLRSGNDAAHALAEHAGGSSEGFVELMNTKALYYGLNDTVFTNPSGLHDDRHLSTAYETALIMHYAMKNDKFREIATTKKHVYRGAEQTFSWRNKHRLLHSDSNAIAGKTGFTKAAGRTLVTYFEKEGKKVIVVTLNDGDDWNTHRQLADKVFSSYDLLTVAKKGTYAILPGIEAELRTPIRLLLKKGEKEKLSNVVRIPRGKNERSLGLWSVSLDTEQLITTEITIRQLR</sequence>
<keyword evidence="3 11" id="KW-0378">Hydrolase</keyword>
<dbReference type="GO" id="GO:0071555">
    <property type="term" value="P:cell wall organization"/>
    <property type="evidence" value="ECO:0007669"/>
    <property type="project" value="UniProtKB-KW"/>
</dbReference>
<dbReference type="Pfam" id="PF00768">
    <property type="entry name" value="Peptidase_S11"/>
    <property type="match status" value="1"/>
</dbReference>